<reference evidence="2 3" key="1">
    <citation type="submission" date="2015-02" db="EMBL/GenBank/DDBJ databases">
        <title>Draft genome sequences of ten Microbacterium spp. with emphasis on heavy metal contaminated environments.</title>
        <authorList>
            <person name="Corretto E."/>
        </authorList>
    </citation>
    <scope>NUCLEOTIDE SEQUENCE [LARGE SCALE GENOMIC DNA]</scope>
    <source>
        <strain evidence="2 3">DSM 18659</strain>
    </source>
</reference>
<dbReference type="AlphaFoldDB" id="A0A0F0LYB6"/>
<accession>A0A0F0LYB6</accession>
<feature type="chain" id="PRO_5002445649" description="WxL domain-containing protein" evidence="1">
    <location>
        <begin position="30"/>
        <end position="544"/>
    </location>
</feature>
<gene>
    <name evidence="2" type="ORF">RR49_01713</name>
</gene>
<comment type="caution">
    <text evidence="2">The sequence shown here is derived from an EMBL/GenBank/DDBJ whole genome shotgun (WGS) entry which is preliminary data.</text>
</comment>
<evidence type="ECO:0000313" key="2">
    <source>
        <dbReference type="EMBL" id="KJL36381.1"/>
    </source>
</evidence>
<evidence type="ECO:0000313" key="3">
    <source>
        <dbReference type="Proteomes" id="UP000033451"/>
    </source>
</evidence>
<organism evidence="2 3">
    <name type="scientific">Microbacterium ginsengisoli</name>
    <dbReference type="NCBI Taxonomy" id="400772"/>
    <lineage>
        <taxon>Bacteria</taxon>
        <taxon>Bacillati</taxon>
        <taxon>Actinomycetota</taxon>
        <taxon>Actinomycetes</taxon>
        <taxon>Micrococcales</taxon>
        <taxon>Microbacteriaceae</taxon>
        <taxon>Microbacterium</taxon>
    </lineage>
</organism>
<dbReference type="RefSeq" id="WP_045247644.1">
    <property type="nucleotide sequence ID" value="NZ_JYIY01000074.1"/>
</dbReference>
<dbReference type="PATRIC" id="fig|400772.4.peg.1735"/>
<dbReference type="STRING" id="400772.RR49_01713"/>
<proteinExistence type="predicted"/>
<feature type="signal peptide" evidence="1">
    <location>
        <begin position="1"/>
        <end position="29"/>
    </location>
</feature>
<dbReference type="OrthoDB" id="5099901at2"/>
<dbReference type="Proteomes" id="UP000033451">
    <property type="component" value="Unassembled WGS sequence"/>
</dbReference>
<keyword evidence="1" id="KW-0732">Signal</keyword>
<name>A0A0F0LYB6_9MICO</name>
<keyword evidence="3" id="KW-1185">Reference proteome</keyword>
<evidence type="ECO:0008006" key="4">
    <source>
        <dbReference type="Google" id="ProtNLM"/>
    </source>
</evidence>
<evidence type="ECO:0000256" key="1">
    <source>
        <dbReference type="SAM" id="SignalP"/>
    </source>
</evidence>
<protein>
    <recommendedName>
        <fullName evidence="4">WxL domain-containing protein</fullName>
    </recommendedName>
</protein>
<dbReference type="EMBL" id="JYIY01000074">
    <property type="protein sequence ID" value="KJL36381.1"/>
    <property type="molecule type" value="Genomic_DNA"/>
</dbReference>
<sequence length="544" mass="53427">MNSKLAKRGLIGLGAAVLSATLVAVPAFAANAAVVPTVGSAHPLYLISDEDGSGFPAGTVKGWNDSVLADPQPSDPNYQNSFAVPSGTVSVKTFISPRGQESSVSSWNAYGALGLTPGGILLPNLKPSGNTNAGLGSPSGSGAVANAGGDYSLGIAFLNNANQVIEADYTFITVTANANANLATWTFDVPVPATPKPNFAGFAATSGASAVVGATAVQFSATAANANKTVDVWLEGASSKAATLTLDASGNAIYTSITGLTAGTRLALTDSGSAPAVVDAWITAAAVAAPTTAPNSTTDPSTQVTVANPASGATTISVPAGAGNANKTYNVYAWSNPTSLGQVTTDGSGNATVDVSSLAPGVQHTVALTDPNTGAYVAWGTFTLTSPTAGSSTVTADVTNSGKFALEGVASSINLTPAAAVARGATTTAVPLGAIKVTDDRNALLGWTLKADASDFTSGSNTIAKSALGIAPNIVSGVTDGITLGAAQVAGSASYPVATLAQAAAGYGTLAVGTSLNADLTFKAPNNAVSGTYTSTLTLTLASK</sequence>